<feature type="region of interest" description="Disordered" evidence="9">
    <location>
        <begin position="1"/>
        <end position="21"/>
    </location>
</feature>
<dbReference type="OrthoDB" id="63267at2759"/>
<evidence type="ECO:0000256" key="8">
    <source>
        <dbReference type="PROSITE-ProRule" id="PRU10141"/>
    </source>
</evidence>
<evidence type="ECO:0000313" key="11">
    <source>
        <dbReference type="EMBL" id="CDW90361.1"/>
    </source>
</evidence>
<dbReference type="Pfam" id="PF00069">
    <property type="entry name" value="Pkinase"/>
    <property type="match status" value="1"/>
</dbReference>
<dbReference type="Gene3D" id="1.10.510.10">
    <property type="entry name" value="Transferase(Phosphotransferase) domain 1"/>
    <property type="match status" value="1"/>
</dbReference>
<dbReference type="PROSITE" id="PS50011">
    <property type="entry name" value="PROTEIN_KINASE_DOM"/>
    <property type="match status" value="1"/>
</dbReference>
<evidence type="ECO:0000256" key="6">
    <source>
        <dbReference type="ARBA" id="ARBA00022840"/>
    </source>
</evidence>
<keyword evidence="3" id="KW-0808">Transferase</keyword>
<dbReference type="InterPro" id="IPR002110">
    <property type="entry name" value="Ankyrin_rpt"/>
</dbReference>
<dbReference type="Gene3D" id="3.30.200.20">
    <property type="entry name" value="Phosphorylase Kinase, domain 1"/>
    <property type="match status" value="1"/>
</dbReference>
<feature type="binding site" evidence="8">
    <location>
        <position position="506"/>
    </location>
    <ligand>
        <name>ATP</name>
        <dbReference type="ChEBI" id="CHEBI:30616"/>
    </ligand>
</feature>
<dbReference type="InterPro" id="IPR011009">
    <property type="entry name" value="Kinase-like_dom_sf"/>
</dbReference>
<keyword evidence="5 11" id="KW-0418">Kinase</keyword>
<sequence>MKITSSIARKSVNQSKSMNQKNMAINQTTETSLDIHNSNAQPSSLTVNQKLQGGLNQNQNNIISQQLFENQAIGSTLDSQLTENLHRVYDVDEGEYRDIRDDEICSIDSTAFFDKRAGKKFTLLPRSSTVQSKFWSLFWNRKDKANNNLIKAAKDGNNKKILKLLNRLKKPEKIADIHFCDTQGLSALHTASKYNQYEALRLLILSGDANINMPTMNELRQTSLHIAAIEQHILLVKSLIQEFNADVNCQDGQLNTPLHYAVQTNNHRLVKMILESNANLELTNMQNQKVNDLQMRQNIKQELQQYERRKLRKLSDGASSQGNRVRPTSKEISVQEKQSLYSKQSLKLTNKKEEERLGLLIQDTSNEKIRTKSKNAQQLTKLDDALKKIDFKGPKQSQNLENLIQDLNSPNLNEQDTLQNSGEHSYQDEIDQDLRLEEDYLRRIKETEKLREELKKQIQDQNSPKPQVKQKTTIYNFIPIAKLGEGSYGQVYLVEEIDSRKRYAMKMLDKKKIIESDLLRYTVTEKEILQKADHPFVVKLFYAFQTMRYFFLIQEFCPCGDMSKLLTKKKRLTEDEARLYIAEVILAIEYLHSQNIIYRDLKPDNIIIDSDGHLKLTDFGLSKENVDSECHSNSFVGSYAYAAPEIIKHKAHGKSLDWYGVGVLLYEFLVGVPPYYDRDQEKMFNNIVNGTIKIPLMLSYNAQDLIQKLLKRNPLERLGANINGAQEIKDHPFFSGLNWDDVINKTVQPEFNKKKIVRTEKIPIQAYIEMIGETSENRYENWSFIRE</sequence>
<dbReference type="InterPro" id="IPR017441">
    <property type="entry name" value="Protein_kinase_ATP_BS"/>
</dbReference>
<dbReference type="CDD" id="cd05123">
    <property type="entry name" value="STKc_AGC"/>
    <property type="match status" value="1"/>
</dbReference>
<evidence type="ECO:0000259" key="10">
    <source>
        <dbReference type="PROSITE" id="PS50011"/>
    </source>
</evidence>
<keyword evidence="7" id="KW-0040">ANK repeat</keyword>
<dbReference type="PANTHER" id="PTHR24351">
    <property type="entry name" value="RIBOSOMAL PROTEIN S6 KINASE"/>
    <property type="match status" value="1"/>
</dbReference>
<dbReference type="InterPro" id="IPR036770">
    <property type="entry name" value="Ankyrin_rpt-contain_sf"/>
</dbReference>
<dbReference type="Pfam" id="PF00023">
    <property type="entry name" value="Ank"/>
    <property type="match status" value="1"/>
</dbReference>
<feature type="region of interest" description="Disordered" evidence="9">
    <location>
        <begin position="310"/>
        <end position="337"/>
    </location>
</feature>
<name>A0A078B812_STYLE</name>
<dbReference type="PROSITE" id="PS50088">
    <property type="entry name" value="ANK_REPEAT"/>
    <property type="match status" value="2"/>
</dbReference>
<dbReference type="SUPFAM" id="SSF56112">
    <property type="entry name" value="Protein kinase-like (PK-like)"/>
    <property type="match status" value="1"/>
</dbReference>
<organism evidence="11 12">
    <name type="scientific">Stylonychia lemnae</name>
    <name type="common">Ciliate</name>
    <dbReference type="NCBI Taxonomy" id="5949"/>
    <lineage>
        <taxon>Eukaryota</taxon>
        <taxon>Sar</taxon>
        <taxon>Alveolata</taxon>
        <taxon>Ciliophora</taxon>
        <taxon>Intramacronucleata</taxon>
        <taxon>Spirotrichea</taxon>
        <taxon>Stichotrichia</taxon>
        <taxon>Sporadotrichida</taxon>
        <taxon>Oxytrichidae</taxon>
        <taxon>Stylonychinae</taxon>
        <taxon>Stylonychia</taxon>
    </lineage>
</organism>
<dbReference type="EMBL" id="CCKQ01018400">
    <property type="protein sequence ID" value="CDW90361.1"/>
    <property type="molecule type" value="Genomic_DNA"/>
</dbReference>
<gene>
    <name evidence="11" type="primary">Contig19095.g20250</name>
    <name evidence="11" type="ORF">STYLEM_19503</name>
</gene>
<evidence type="ECO:0000313" key="12">
    <source>
        <dbReference type="Proteomes" id="UP000039865"/>
    </source>
</evidence>
<dbReference type="PROSITE" id="PS50297">
    <property type="entry name" value="ANK_REP_REGION"/>
    <property type="match status" value="2"/>
</dbReference>
<evidence type="ECO:0000256" key="4">
    <source>
        <dbReference type="ARBA" id="ARBA00022741"/>
    </source>
</evidence>
<keyword evidence="4 8" id="KW-0547">Nucleotide-binding</keyword>
<dbReference type="SMART" id="SM00248">
    <property type="entry name" value="ANK"/>
    <property type="match status" value="3"/>
</dbReference>
<dbReference type="Pfam" id="PF13637">
    <property type="entry name" value="Ank_4"/>
    <property type="match status" value="1"/>
</dbReference>
<evidence type="ECO:0000256" key="7">
    <source>
        <dbReference type="PROSITE-ProRule" id="PRU00023"/>
    </source>
</evidence>
<evidence type="ECO:0000256" key="9">
    <source>
        <dbReference type="SAM" id="MobiDB-lite"/>
    </source>
</evidence>
<dbReference type="SUPFAM" id="SSF48403">
    <property type="entry name" value="Ankyrin repeat"/>
    <property type="match status" value="1"/>
</dbReference>
<dbReference type="GO" id="GO:0005524">
    <property type="term" value="F:ATP binding"/>
    <property type="evidence" value="ECO:0007669"/>
    <property type="project" value="UniProtKB-UniRule"/>
</dbReference>
<dbReference type="SMART" id="SM00220">
    <property type="entry name" value="S_TKc"/>
    <property type="match status" value="1"/>
</dbReference>
<keyword evidence="2" id="KW-0597">Phosphoprotein</keyword>
<evidence type="ECO:0000256" key="1">
    <source>
        <dbReference type="ARBA" id="ARBA00022527"/>
    </source>
</evidence>
<feature type="domain" description="Protein kinase" evidence="10">
    <location>
        <begin position="477"/>
        <end position="734"/>
    </location>
</feature>
<reference evidence="11 12" key="1">
    <citation type="submission" date="2014-06" db="EMBL/GenBank/DDBJ databases">
        <authorList>
            <person name="Swart Estienne"/>
        </authorList>
    </citation>
    <scope>NUCLEOTIDE SEQUENCE [LARGE SCALE GENOMIC DNA]</scope>
    <source>
        <strain evidence="11 12">130c</strain>
    </source>
</reference>
<dbReference type="InterPro" id="IPR045270">
    <property type="entry name" value="STKc_AGC"/>
</dbReference>
<feature type="repeat" description="ANK" evidence="7">
    <location>
        <begin position="183"/>
        <end position="216"/>
    </location>
</feature>
<dbReference type="AlphaFoldDB" id="A0A078B812"/>
<keyword evidence="1" id="KW-0723">Serine/threonine-protein kinase</keyword>
<dbReference type="InterPro" id="IPR008271">
    <property type="entry name" value="Ser/Thr_kinase_AS"/>
</dbReference>
<dbReference type="GO" id="GO:0004674">
    <property type="term" value="F:protein serine/threonine kinase activity"/>
    <property type="evidence" value="ECO:0007669"/>
    <property type="project" value="UniProtKB-KW"/>
</dbReference>
<proteinExistence type="predicted"/>
<dbReference type="InParanoid" id="A0A078B812"/>
<dbReference type="PROSITE" id="PS00107">
    <property type="entry name" value="PROTEIN_KINASE_ATP"/>
    <property type="match status" value="1"/>
</dbReference>
<dbReference type="OMA" id="ANINMPT"/>
<dbReference type="Gene3D" id="1.25.40.20">
    <property type="entry name" value="Ankyrin repeat-containing domain"/>
    <property type="match status" value="1"/>
</dbReference>
<keyword evidence="6 8" id="KW-0067">ATP-binding</keyword>
<evidence type="ECO:0000256" key="2">
    <source>
        <dbReference type="ARBA" id="ARBA00022553"/>
    </source>
</evidence>
<dbReference type="FunFam" id="1.10.510.10:FF:000465">
    <property type="entry name" value="Non-specific serine/threonine protein kinase"/>
    <property type="match status" value="1"/>
</dbReference>
<evidence type="ECO:0000256" key="5">
    <source>
        <dbReference type="ARBA" id="ARBA00022777"/>
    </source>
</evidence>
<accession>A0A078B812</accession>
<dbReference type="Proteomes" id="UP000039865">
    <property type="component" value="Unassembled WGS sequence"/>
</dbReference>
<dbReference type="PROSITE" id="PS00108">
    <property type="entry name" value="PROTEIN_KINASE_ST"/>
    <property type="match status" value="1"/>
</dbReference>
<protein>
    <submittedName>
        <fullName evidence="11">Protein kinase domain containing protein</fullName>
    </submittedName>
</protein>
<dbReference type="InterPro" id="IPR000719">
    <property type="entry name" value="Prot_kinase_dom"/>
</dbReference>
<keyword evidence="12" id="KW-1185">Reference proteome</keyword>
<evidence type="ECO:0000256" key="3">
    <source>
        <dbReference type="ARBA" id="ARBA00022679"/>
    </source>
</evidence>
<feature type="repeat" description="ANK" evidence="7">
    <location>
        <begin position="253"/>
        <end position="285"/>
    </location>
</feature>